<dbReference type="AlphaFoldDB" id="X1D7E2"/>
<evidence type="ECO:0008006" key="5">
    <source>
        <dbReference type="Google" id="ProtNLM"/>
    </source>
</evidence>
<dbReference type="GO" id="GO:0016846">
    <property type="term" value="F:carbon-sulfur lyase activity"/>
    <property type="evidence" value="ECO:0007669"/>
    <property type="project" value="TreeGrafter"/>
</dbReference>
<protein>
    <recommendedName>
        <fullName evidence="5">Cystathionine gamma-synthase</fullName>
    </recommendedName>
</protein>
<proteinExistence type="predicted"/>
<dbReference type="GO" id="GO:0019346">
    <property type="term" value="P:transsulfuration"/>
    <property type="evidence" value="ECO:0007669"/>
    <property type="project" value="InterPro"/>
</dbReference>
<feature type="non-terminal residue" evidence="4">
    <location>
        <position position="1"/>
    </location>
</feature>
<organism evidence="4">
    <name type="scientific">marine sediment metagenome</name>
    <dbReference type="NCBI Taxonomy" id="412755"/>
    <lineage>
        <taxon>unclassified sequences</taxon>
        <taxon>metagenomes</taxon>
        <taxon>ecological metagenomes</taxon>
    </lineage>
</organism>
<sequence>PIDMGVNIVVHSVTKYLSGHSDVLGGATVSTADERVEIMNTAVYFGGVMQPFDAWLTIRGIKTLEIRVNRHTENSHAIAEFLEDHPKIREVYYPGLKSHPQHNLAKKQMKGFGGMVSFCAGKSDKDGVDFINNLKIIKRATSLGSTSSLIQASGSMLYLEFTEEEKRSIGINPGFVRFSPGIEEEKPEVAAPEGTKKTVKRVRKKPTTTTKGAADEAEKKE</sequence>
<reference evidence="4" key="1">
    <citation type="journal article" date="2014" name="Front. Microbiol.">
        <title>High frequency of phylogenetically diverse reductive dehalogenase-homologous genes in deep subseafloor sedimentary metagenomes.</title>
        <authorList>
            <person name="Kawai M."/>
            <person name="Futagami T."/>
            <person name="Toyoda A."/>
            <person name="Takaki Y."/>
            <person name="Nishi S."/>
            <person name="Hori S."/>
            <person name="Arai W."/>
            <person name="Tsubouchi T."/>
            <person name="Morono Y."/>
            <person name="Uchiyama I."/>
            <person name="Ito T."/>
            <person name="Fujiyama A."/>
            <person name="Inagaki F."/>
            <person name="Takami H."/>
        </authorList>
    </citation>
    <scope>NUCLEOTIDE SEQUENCE</scope>
    <source>
        <strain evidence="4">Expedition CK06-06</strain>
    </source>
</reference>
<dbReference type="InterPro" id="IPR015421">
    <property type="entry name" value="PyrdxlP-dep_Trfase_major"/>
</dbReference>
<dbReference type="InterPro" id="IPR015424">
    <property type="entry name" value="PyrdxlP-dep_Trfase"/>
</dbReference>
<evidence type="ECO:0000256" key="2">
    <source>
        <dbReference type="ARBA" id="ARBA00022898"/>
    </source>
</evidence>
<evidence type="ECO:0000256" key="3">
    <source>
        <dbReference type="SAM" id="MobiDB-lite"/>
    </source>
</evidence>
<dbReference type="GO" id="GO:0005737">
    <property type="term" value="C:cytoplasm"/>
    <property type="evidence" value="ECO:0007669"/>
    <property type="project" value="TreeGrafter"/>
</dbReference>
<dbReference type="InterPro" id="IPR015422">
    <property type="entry name" value="PyrdxlP-dep_Trfase_small"/>
</dbReference>
<feature type="compositionally biased region" description="Basic residues" evidence="3">
    <location>
        <begin position="197"/>
        <end position="206"/>
    </location>
</feature>
<dbReference type="PANTHER" id="PTHR11808:SF80">
    <property type="entry name" value="CYSTATHIONINE GAMMA-LYASE"/>
    <property type="match status" value="1"/>
</dbReference>
<dbReference type="Gene3D" id="3.40.640.10">
    <property type="entry name" value="Type I PLP-dependent aspartate aminotransferase-like (Major domain)"/>
    <property type="match status" value="1"/>
</dbReference>
<dbReference type="Pfam" id="PF01053">
    <property type="entry name" value="Cys_Met_Meta_PP"/>
    <property type="match status" value="1"/>
</dbReference>
<comment type="cofactor">
    <cofactor evidence="1">
        <name>pyridoxal 5'-phosphate</name>
        <dbReference type="ChEBI" id="CHEBI:597326"/>
    </cofactor>
</comment>
<evidence type="ECO:0000313" key="4">
    <source>
        <dbReference type="EMBL" id="GAG92391.1"/>
    </source>
</evidence>
<dbReference type="GO" id="GO:0030170">
    <property type="term" value="F:pyridoxal phosphate binding"/>
    <property type="evidence" value="ECO:0007669"/>
    <property type="project" value="InterPro"/>
</dbReference>
<accession>X1D7E2</accession>
<keyword evidence="2" id="KW-0663">Pyridoxal phosphate</keyword>
<dbReference type="SUPFAM" id="SSF53383">
    <property type="entry name" value="PLP-dependent transferases"/>
    <property type="match status" value="1"/>
</dbReference>
<evidence type="ECO:0000256" key="1">
    <source>
        <dbReference type="ARBA" id="ARBA00001933"/>
    </source>
</evidence>
<dbReference type="InterPro" id="IPR000277">
    <property type="entry name" value="Cys/Met-Metab_PyrdxlP-dep_enz"/>
</dbReference>
<gene>
    <name evidence="4" type="ORF">S01H4_38536</name>
</gene>
<dbReference type="Gene3D" id="3.90.1150.10">
    <property type="entry name" value="Aspartate Aminotransferase, domain 1"/>
    <property type="match status" value="1"/>
</dbReference>
<comment type="caution">
    <text evidence="4">The sequence shown here is derived from an EMBL/GenBank/DDBJ whole genome shotgun (WGS) entry which is preliminary data.</text>
</comment>
<dbReference type="PANTHER" id="PTHR11808">
    <property type="entry name" value="TRANS-SULFURATION ENZYME FAMILY MEMBER"/>
    <property type="match status" value="1"/>
</dbReference>
<feature type="region of interest" description="Disordered" evidence="3">
    <location>
        <begin position="182"/>
        <end position="221"/>
    </location>
</feature>
<name>X1D7E2_9ZZZZ</name>
<dbReference type="EMBL" id="BART01020792">
    <property type="protein sequence ID" value="GAG92391.1"/>
    <property type="molecule type" value="Genomic_DNA"/>
</dbReference>